<gene>
    <name evidence="7" type="ORF">V5799_003493</name>
</gene>
<dbReference type="InterPro" id="IPR040122">
    <property type="entry name" value="Importin_beta"/>
</dbReference>
<dbReference type="SUPFAM" id="SSF48371">
    <property type="entry name" value="ARM repeat"/>
    <property type="match status" value="2"/>
</dbReference>
<proteinExistence type="predicted"/>
<evidence type="ECO:0000256" key="4">
    <source>
        <dbReference type="ARBA" id="ARBA00022737"/>
    </source>
</evidence>
<dbReference type="Pfam" id="PF25574">
    <property type="entry name" value="TPR_IMB1"/>
    <property type="match status" value="2"/>
</dbReference>
<name>A0AAQ4D8T4_AMBAM</name>
<keyword evidence="5" id="KW-0653">Protein transport</keyword>
<comment type="caution">
    <text evidence="7">The sequence shown here is derived from an EMBL/GenBank/DDBJ whole genome shotgun (WGS) entry which is preliminary data.</text>
</comment>
<accession>A0AAQ4D8T4</accession>
<feature type="domain" description="Importin subunit beta-1/Transportin-1-like TPR repeats" evidence="6">
    <location>
        <begin position="241"/>
        <end position="598"/>
    </location>
</feature>
<dbReference type="InterPro" id="IPR011989">
    <property type="entry name" value="ARM-like"/>
</dbReference>
<dbReference type="InterPro" id="IPR058584">
    <property type="entry name" value="IMB1_TNPO1-like_TPR"/>
</dbReference>
<dbReference type="AlphaFoldDB" id="A0AAQ4D8T4"/>
<evidence type="ECO:0000313" key="8">
    <source>
        <dbReference type="Proteomes" id="UP001321473"/>
    </source>
</evidence>
<dbReference type="Proteomes" id="UP001321473">
    <property type="component" value="Unassembled WGS sequence"/>
</dbReference>
<dbReference type="EMBL" id="JARKHS020033625">
    <property type="protein sequence ID" value="KAK8758874.1"/>
    <property type="molecule type" value="Genomic_DNA"/>
</dbReference>
<dbReference type="GO" id="GO:0006606">
    <property type="term" value="P:protein import into nucleus"/>
    <property type="evidence" value="ECO:0007669"/>
    <property type="project" value="InterPro"/>
</dbReference>
<evidence type="ECO:0000256" key="2">
    <source>
        <dbReference type="ARBA" id="ARBA00022448"/>
    </source>
</evidence>
<keyword evidence="8" id="KW-1185">Reference proteome</keyword>
<organism evidence="7 8">
    <name type="scientific">Amblyomma americanum</name>
    <name type="common">Lone star tick</name>
    <dbReference type="NCBI Taxonomy" id="6943"/>
    <lineage>
        <taxon>Eukaryota</taxon>
        <taxon>Metazoa</taxon>
        <taxon>Ecdysozoa</taxon>
        <taxon>Arthropoda</taxon>
        <taxon>Chelicerata</taxon>
        <taxon>Arachnida</taxon>
        <taxon>Acari</taxon>
        <taxon>Parasitiformes</taxon>
        <taxon>Ixodida</taxon>
        <taxon>Ixodoidea</taxon>
        <taxon>Ixodidae</taxon>
        <taxon>Amblyomminae</taxon>
        <taxon>Amblyomma</taxon>
    </lineage>
</organism>
<feature type="domain" description="Importin subunit beta-1/Transportin-1-like TPR repeats" evidence="6">
    <location>
        <begin position="34"/>
        <end position="234"/>
    </location>
</feature>
<dbReference type="Gene3D" id="1.25.10.10">
    <property type="entry name" value="Leucine-rich Repeat Variant"/>
    <property type="match status" value="2"/>
</dbReference>
<keyword evidence="4" id="KW-0677">Repeat</keyword>
<reference evidence="7 8" key="1">
    <citation type="journal article" date="2023" name="Arcadia Sci">
        <title>De novo assembly of a long-read Amblyomma americanum tick genome.</title>
        <authorList>
            <person name="Chou S."/>
            <person name="Poskanzer K.E."/>
            <person name="Rollins M."/>
            <person name="Thuy-Boun P.S."/>
        </authorList>
    </citation>
    <scope>NUCLEOTIDE SEQUENCE [LARGE SCALE GENOMIC DNA]</scope>
    <source>
        <strain evidence="7">F_SG_1</strain>
        <tissue evidence="7">Salivary glands</tissue>
    </source>
</reference>
<evidence type="ECO:0000313" key="7">
    <source>
        <dbReference type="EMBL" id="KAK8758874.1"/>
    </source>
</evidence>
<sequence>MESVSFIMTCHVYFLAVGHCRSSTVIQVLCVQNAGHFTVLVSNSLKSHAEYQVLSAALCLIGNICRALRSQVLPYCDDIMAVLLEKLSSSTLHQSLKPQILSLFGDVAIAVGPRFTKHIHSVLHQLSEISSPCAAMSDKMTEEFQNELWQGCLDAYTGIMQVLIDDKDCLVDDVLLILSHVPLIIIIITLSSVNISHSDIKIASCSELIGNLCTAFGAEILPLVDTEAIHKLLTVGRHSKITKTKALASLATKNIKELKGGSSWTDGGQANLRSAAYEALMEFVKNSPRDCYVWVQRTTMIILEWLQHVLALVGHIQSSFDRAQNNGLLSLRTTLQSMLRRMTLEDAPKISDAVVAAVLQMFSSSSGRAGGGVQEDALMTASALVEVLGDKFVNYMDAFRPFLAIGLKNHAECQVCSAAAGLISDICRALGSQVLPFCDDFMKMLLENLGNNNLHRSVKPQILSVFGDIALAIGPEFKKFLEIVLQTLAQASVAYVDKPDYEMVEYLNDLREACLEAYTGIVQGLKGDQIAPNADVQLLLPHVPHIISFISSIAIDSDHSDTNIASSAGLIGDLCTAFGVHMLPLVDTEPISELLSQGRHSKTTRTKTLASWATKEIKKLKGSASW</sequence>
<protein>
    <recommendedName>
        <fullName evidence="6">Importin subunit beta-1/Transportin-1-like TPR repeats domain-containing protein</fullName>
    </recommendedName>
</protein>
<dbReference type="PANTHER" id="PTHR10527">
    <property type="entry name" value="IMPORTIN BETA"/>
    <property type="match status" value="1"/>
</dbReference>
<comment type="subcellular location">
    <subcellularLocation>
        <location evidence="1">Cytoplasm</location>
    </subcellularLocation>
</comment>
<evidence type="ECO:0000256" key="3">
    <source>
        <dbReference type="ARBA" id="ARBA00022490"/>
    </source>
</evidence>
<evidence type="ECO:0000256" key="1">
    <source>
        <dbReference type="ARBA" id="ARBA00004496"/>
    </source>
</evidence>
<dbReference type="InterPro" id="IPR016024">
    <property type="entry name" value="ARM-type_fold"/>
</dbReference>
<keyword evidence="2" id="KW-0813">Transport</keyword>
<evidence type="ECO:0000256" key="5">
    <source>
        <dbReference type="ARBA" id="ARBA00022927"/>
    </source>
</evidence>
<evidence type="ECO:0000259" key="6">
    <source>
        <dbReference type="Pfam" id="PF25574"/>
    </source>
</evidence>
<keyword evidence="3" id="KW-0963">Cytoplasm</keyword>
<dbReference type="GO" id="GO:0005737">
    <property type="term" value="C:cytoplasm"/>
    <property type="evidence" value="ECO:0007669"/>
    <property type="project" value="UniProtKB-SubCell"/>
</dbReference>